<dbReference type="CDD" id="cd00082">
    <property type="entry name" value="HisKA"/>
    <property type="match status" value="1"/>
</dbReference>
<dbReference type="InterPro" id="IPR003661">
    <property type="entry name" value="HisK_dim/P_dom"/>
</dbReference>
<evidence type="ECO:0000256" key="5">
    <source>
        <dbReference type="ARBA" id="ARBA00022679"/>
    </source>
</evidence>
<name>A0ABY6ZJ65_9BACL</name>
<reference evidence="12" key="1">
    <citation type="submission" date="2022-08" db="EMBL/GenBank/DDBJ databases">
        <title>Alicyclobacillus fastidiosus DSM 17978, complete genome.</title>
        <authorList>
            <person name="Wang Q."/>
            <person name="Cai R."/>
            <person name="Wang Z."/>
        </authorList>
    </citation>
    <scope>NUCLEOTIDE SEQUENCE</scope>
    <source>
        <strain evidence="12">DSM 17978</strain>
    </source>
</reference>
<dbReference type="InterPro" id="IPR005467">
    <property type="entry name" value="His_kinase_dom"/>
</dbReference>
<keyword evidence="8" id="KW-0067">ATP-binding</keyword>
<evidence type="ECO:0000256" key="3">
    <source>
        <dbReference type="ARBA" id="ARBA00012438"/>
    </source>
</evidence>
<evidence type="ECO:0000313" key="12">
    <source>
        <dbReference type="EMBL" id="WAH42897.1"/>
    </source>
</evidence>
<dbReference type="Gene3D" id="1.10.287.130">
    <property type="match status" value="1"/>
</dbReference>
<keyword evidence="6" id="KW-0547">Nucleotide-binding</keyword>
<protein>
    <recommendedName>
        <fullName evidence="3">histidine kinase</fullName>
        <ecNumber evidence="3">2.7.13.3</ecNumber>
    </recommendedName>
</protein>
<sequence length="389" mass="43524">MFRRMYLSIAGLLILSTGLLLAVLGGAVYRELETELTKDGQNDLVTQSGPVDDALESLLSGVRVDPGDLRDERGQNVYFFAVVDGGVVASPRTPVPFAVVSGLSFKDHFATVRFDGSPYRVYEFDTTVGHQRAHTYMYSLISQEDAMLWHARHLMWTVGGIGFVVALVGNLFLAARLMRPTVQAWTAYRETVLELSHELQTPLATVGAMMSSRNVDEQTATDVRHELERASRMVSDMLFLSRLRSGVFLQPTEPVAVSDITEEAAERYSAILLLQDCHLVGRAEPGLFVETSPPAWERLASTLFKNVVDHAAEHTEATWELYEEGRRVYFVIENVATLGNQEAKPAPERGVGLQIVARLVERMRGRMEVEERDGRFRVSINVPSRRPLW</sequence>
<dbReference type="SUPFAM" id="SSF55874">
    <property type="entry name" value="ATPase domain of HSP90 chaperone/DNA topoisomerase II/histidine kinase"/>
    <property type="match status" value="1"/>
</dbReference>
<evidence type="ECO:0000259" key="11">
    <source>
        <dbReference type="PROSITE" id="PS50109"/>
    </source>
</evidence>
<feature type="domain" description="Histidine kinase" evidence="11">
    <location>
        <begin position="194"/>
        <end position="386"/>
    </location>
</feature>
<comment type="catalytic activity">
    <reaction evidence="1">
        <text>ATP + protein L-histidine = ADP + protein N-phospho-L-histidine.</text>
        <dbReference type="EC" id="2.7.13.3"/>
    </reaction>
</comment>
<dbReference type="PROSITE" id="PS50109">
    <property type="entry name" value="HIS_KIN"/>
    <property type="match status" value="1"/>
</dbReference>
<evidence type="ECO:0000256" key="9">
    <source>
        <dbReference type="ARBA" id="ARBA00023012"/>
    </source>
</evidence>
<dbReference type="Gene3D" id="3.30.565.10">
    <property type="entry name" value="Histidine kinase-like ATPase, C-terminal domain"/>
    <property type="match status" value="1"/>
</dbReference>
<dbReference type="RefSeq" id="WP_268006772.1">
    <property type="nucleotide sequence ID" value="NZ_CP104067.1"/>
</dbReference>
<dbReference type="Proteomes" id="UP001164761">
    <property type="component" value="Chromosome"/>
</dbReference>
<comment type="subcellular location">
    <subcellularLocation>
        <location evidence="2">Membrane</location>
    </subcellularLocation>
</comment>
<keyword evidence="10" id="KW-0472">Membrane</keyword>
<evidence type="ECO:0000256" key="7">
    <source>
        <dbReference type="ARBA" id="ARBA00022777"/>
    </source>
</evidence>
<keyword evidence="4" id="KW-0597">Phosphoprotein</keyword>
<evidence type="ECO:0000256" key="4">
    <source>
        <dbReference type="ARBA" id="ARBA00022553"/>
    </source>
</evidence>
<proteinExistence type="predicted"/>
<accession>A0ABY6ZJ65</accession>
<keyword evidence="9" id="KW-0902">Two-component regulatory system</keyword>
<gene>
    <name evidence="12" type="ORF">NZD89_05565</name>
</gene>
<dbReference type="PANTHER" id="PTHR45453:SF1">
    <property type="entry name" value="PHOSPHATE REGULON SENSOR PROTEIN PHOR"/>
    <property type="match status" value="1"/>
</dbReference>
<dbReference type="InterPro" id="IPR036097">
    <property type="entry name" value="HisK_dim/P_sf"/>
</dbReference>
<keyword evidence="10" id="KW-1133">Transmembrane helix</keyword>
<evidence type="ECO:0000256" key="2">
    <source>
        <dbReference type="ARBA" id="ARBA00004370"/>
    </source>
</evidence>
<evidence type="ECO:0000256" key="8">
    <source>
        <dbReference type="ARBA" id="ARBA00022840"/>
    </source>
</evidence>
<dbReference type="PANTHER" id="PTHR45453">
    <property type="entry name" value="PHOSPHATE REGULON SENSOR PROTEIN PHOR"/>
    <property type="match status" value="1"/>
</dbReference>
<dbReference type="Pfam" id="PF00512">
    <property type="entry name" value="HisKA"/>
    <property type="match status" value="1"/>
</dbReference>
<evidence type="ECO:0000256" key="10">
    <source>
        <dbReference type="SAM" id="Phobius"/>
    </source>
</evidence>
<evidence type="ECO:0000313" key="13">
    <source>
        <dbReference type="Proteomes" id="UP001164761"/>
    </source>
</evidence>
<organism evidence="12 13">
    <name type="scientific">Alicyclobacillus fastidiosus</name>
    <dbReference type="NCBI Taxonomy" id="392011"/>
    <lineage>
        <taxon>Bacteria</taxon>
        <taxon>Bacillati</taxon>
        <taxon>Bacillota</taxon>
        <taxon>Bacilli</taxon>
        <taxon>Bacillales</taxon>
        <taxon>Alicyclobacillaceae</taxon>
        <taxon>Alicyclobacillus</taxon>
    </lineage>
</organism>
<dbReference type="EC" id="2.7.13.3" evidence="3"/>
<evidence type="ECO:0000256" key="6">
    <source>
        <dbReference type="ARBA" id="ARBA00022741"/>
    </source>
</evidence>
<evidence type="ECO:0000256" key="1">
    <source>
        <dbReference type="ARBA" id="ARBA00000085"/>
    </source>
</evidence>
<dbReference type="GO" id="GO:0016301">
    <property type="term" value="F:kinase activity"/>
    <property type="evidence" value="ECO:0007669"/>
    <property type="project" value="UniProtKB-KW"/>
</dbReference>
<dbReference type="InterPro" id="IPR050351">
    <property type="entry name" value="BphY/WalK/GraS-like"/>
</dbReference>
<dbReference type="EMBL" id="CP104067">
    <property type="protein sequence ID" value="WAH42897.1"/>
    <property type="molecule type" value="Genomic_DNA"/>
</dbReference>
<keyword evidence="7 12" id="KW-0418">Kinase</keyword>
<feature type="transmembrane region" description="Helical" evidence="10">
    <location>
        <begin position="154"/>
        <end position="173"/>
    </location>
</feature>
<dbReference type="SUPFAM" id="SSF47384">
    <property type="entry name" value="Homodimeric domain of signal transducing histidine kinase"/>
    <property type="match status" value="1"/>
</dbReference>
<dbReference type="SMART" id="SM00388">
    <property type="entry name" value="HisKA"/>
    <property type="match status" value="1"/>
</dbReference>
<dbReference type="InterPro" id="IPR036890">
    <property type="entry name" value="HATPase_C_sf"/>
</dbReference>
<keyword evidence="10" id="KW-0812">Transmembrane</keyword>
<keyword evidence="5" id="KW-0808">Transferase</keyword>
<keyword evidence="13" id="KW-1185">Reference proteome</keyword>